<comment type="caution">
    <text evidence="2">The sequence shown here is derived from an EMBL/GenBank/DDBJ whole genome shotgun (WGS) entry which is preliminary data.</text>
</comment>
<dbReference type="Proteomes" id="UP001283361">
    <property type="component" value="Unassembled WGS sequence"/>
</dbReference>
<keyword evidence="3" id="KW-1185">Reference proteome</keyword>
<protein>
    <submittedName>
        <fullName evidence="2">Uncharacterized protein</fullName>
    </submittedName>
</protein>
<evidence type="ECO:0000313" key="2">
    <source>
        <dbReference type="EMBL" id="KAK3787316.1"/>
    </source>
</evidence>
<sequence>MKLTDRRIPSGLASLQKQINRASTPWYCRQGPGGLRIFSTSRHEPGIITGITGRNVGGCGITVISETLKTSQEVTRSDTKNRRAETSSISDASLGSLSLSKSAPRVSEQCAQLMLASLTPGYLR</sequence>
<feature type="region of interest" description="Disordered" evidence="1">
    <location>
        <begin position="70"/>
        <end position="90"/>
    </location>
</feature>
<dbReference type="EMBL" id="JAWDGP010001872">
    <property type="protein sequence ID" value="KAK3787316.1"/>
    <property type="molecule type" value="Genomic_DNA"/>
</dbReference>
<evidence type="ECO:0000256" key="1">
    <source>
        <dbReference type="SAM" id="MobiDB-lite"/>
    </source>
</evidence>
<proteinExistence type="predicted"/>
<gene>
    <name evidence="2" type="ORF">RRG08_056036</name>
</gene>
<name>A0AAE1AHQ0_9GAST</name>
<feature type="compositionally biased region" description="Basic and acidic residues" evidence="1">
    <location>
        <begin position="75"/>
        <end position="85"/>
    </location>
</feature>
<dbReference type="AlphaFoldDB" id="A0AAE1AHQ0"/>
<accession>A0AAE1AHQ0</accession>
<evidence type="ECO:0000313" key="3">
    <source>
        <dbReference type="Proteomes" id="UP001283361"/>
    </source>
</evidence>
<reference evidence="2" key="1">
    <citation type="journal article" date="2023" name="G3 (Bethesda)">
        <title>A reference genome for the long-term kleptoplast-retaining sea slug Elysia crispata morphotype clarki.</title>
        <authorList>
            <person name="Eastman K.E."/>
            <person name="Pendleton A.L."/>
            <person name="Shaikh M.A."/>
            <person name="Suttiyut T."/>
            <person name="Ogas R."/>
            <person name="Tomko P."/>
            <person name="Gavelis G."/>
            <person name="Widhalm J.R."/>
            <person name="Wisecaver J.H."/>
        </authorList>
    </citation>
    <scope>NUCLEOTIDE SEQUENCE</scope>
    <source>
        <strain evidence="2">ECLA1</strain>
    </source>
</reference>
<organism evidence="2 3">
    <name type="scientific">Elysia crispata</name>
    <name type="common">lettuce slug</name>
    <dbReference type="NCBI Taxonomy" id="231223"/>
    <lineage>
        <taxon>Eukaryota</taxon>
        <taxon>Metazoa</taxon>
        <taxon>Spiralia</taxon>
        <taxon>Lophotrochozoa</taxon>
        <taxon>Mollusca</taxon>
        <taxon>Gastropoda</taxon>
        <taxon>Heterobranchia</taxon>
        <taxon>Euthyneura</taxon>
        <taxon>Panpulmonata</taxon>
        <taxon>Sacoglossa</taxon>
        <taxon>Placobranchoidea</taxon>
        <taxon>Plakobranchidae</taxon>
        <taxon>Elysia</taxon>
    </lineage>
</organism>